<evidence type="ECO:0000313" key="2">
    <source>
        <dbReference type="Proteomes" id="UP000093737"/>
    </source>
</evidence>
<evidence type="ECO:0000313" key="1">
    <source>
        <dbReference type="EMBL" id="OBQ65548.1"/>
    </source>
</evidence>
<dbReference type="Proteomes" id="UP000093737">
    <property type="component" value="Unassembled WGS sequence"/>
</dbReference>
<dbReference type="EMBL" id="LYTK01000012">
    <property type="protein sequence ID" value="OBQ65548.1"/>
    <property type="molecule type" value="Genomic_DNA"/>
</dbReference>
<gene>
    <name evidence="1" type="ORF">A8145_15415</name>
</gene>
<sequence length="77" mass="8408">MRLTLKTGKTVVRGSTLVFTPTAGSYKSVNGCLPDLTGLWKFKPGDLKPVSLRWRLEGGQLRLIAPDGEMSGVYGRK</sequence>
<protein>
    <submittedName>
        <fullName evidence="1">Uncharacterized protein</fullName>
    </submittedName>
</protein>
<name>A0AA91F3I9_RHILI</name>
<organism evidence="1 2">
    <name type="scientific">Rhizobium loti</name>
    <name type="common">Mesorhizobium loti</name>
    <dbReference type="NCBI Taxonomy" id="381"/>
    <lineage>
        <taxon>Bacteria</taxon>
        <taxon>Pseudomonadati</taxon>
        <taxon>Pseudomonadota</taxon>
        <taxon>Alphaproteobacteria</taxon>
        <taxon>Hyphomicrobiales</taxon>
        <taxon>Phyllobacteriaceae</taxon>
        <taxon>Mesorhizobium</taxon>
    </lineage>
</organism>
<comment type="caution">
    <text evidence="1">The sequence shown here is derived from an EMBL/GenBank/DDBJ whole genome shotgun (WGS) entry which is preliminary data.</text>
</comment>
<reference evidence="1 2" key="1">
    <citation type="submission" date="2016-05" db="EMBL/GenBank/DDBJ databases">
        <authorList>
            <person name="Ramsay J.P."/>
        </authorList>
    </citation>
    <scope>NUCLEOTIDE SEQUENCE [LARGE SCALE GENOMIC DNA]</scope>
    <source>
        <strain evidence="1 2">NZP2042</strain>
    </source>
</reference>
<dbReference type="RefSeq" id="WP_056574690.1">
    <property type="nucleotide sequence ID" value="NZ_CP033334.1"/>
</dbReference>
<dbReference type="AlphaFoldDB" id="A0AA91F3I9"/>
<accession>A0AA91F3I9</accession>
<proteinExistence type="predicted"/>